<keyword evidence="3" id="KW-1185">Reference proteome</keyword>
<dbReference type="EMBL" id="CASHTH010000157">
    <property type="protein sequence ID" value="CAI7992714.1"/>
    <property type="molecule type" value="Genomic_DNA"/>
</dbReference>
<reference evidence="2" key="1">
    <citation type="submission" date="2023-03" db="EMBL/GenBank/DDBJ databases">
        <authorList>
            <person name="Steffen K."/>
            <person name="Cardenas P."/>
        </authorList>
    </citation>
    <scope>NUCLEOTIDE SEQUENCE</scope>
</reference>
<protein>
    <submittedName>
        <fullName evidence="2">Uncharacterized protein</fullName>
    </submittedName>
</protein>
<dbReference type="AlphaFoldDB" id="A0AA35W234"/>
<comment type="caution">
    <text evidence="2">The sequence shown here is derived from an EMBL/GenBank/DDBJ whole genome shotgun (WGS) entry which is preliminary data.</text>
</comment>
<sequence>MPWYRRIATFLNGALREVRATRRTNLALLTPAILDRRILAISVLVMTWLGQLPYTHHQRKKRLFRLLYDTRFDTVAVQTVLLGPICQAARLRELPPTTSTVPRISPEPWMSHLPHR</sequence>
<evidence type="ECO:0000313" key="2">
    <source>
        <dbReference type="EMBL" id="CAI7992714.1"/>
    </source>
</evidence>
<evidence type="ECO:0000313" key="3">
    <source>
        <dbReference type="Proteomes" id="UP001174909"/>
    </source>
</evidence>
<evidence type="ECO:0000256" key="1">
    <source>
        <dbReference type="SAM" id="MobiDB-lite"/>
    </source>
</evidence>
<accession>A0AA35W234</accession>
<dbReference type="Proteomes" id="UP001174909">
    <property type="component" value="Unassembled WGS sequence"/>
</dbReference>
<feature type="region of interest" description="Disordered" evidence="1">
    <location>
        <begin position="97"/>
        <end position="116"/>
    </location>
</feature>
<name>A0AA35W234_GEOBA</name>
<gene>
    <name evidence="2" type="ORF">GBAR_LOCUS1087</name>
</gene>
<proteinExistence type="predicted"/>
<organism evidence="2 3">
    <name type="scientific">Geodia barretti</name>
    <name type="common">Barrett's horny sponge</name>
    <dbReference type="NCBI Taxonomy" id="519541"/>
    <lineage>
        <taxon>Eukaryota</taxon>
        <taxon>Metazoa</taxon>
        <taxon>Porifera</taxon>
        <taxon>Demospongiae</taxon>
        <taxon>Heteroscleromorpha</taxon>
        <taxon>Tetractinellida</taxon>
        <taxon>Astrophorina</taxon>
        <taxon>Geodiidae</taxon>
        <taxon>Geodia</taxon>
    </lineage>
</organism>